<dbReference type="PANTHER" id="PTHR42972">
    <property type="entry name" value="TOL-PAL SYSTEM PROTEIN TOLB"/>
    <property type="match status" value="1"/>
</dbReference>
<evidence type="ECO:0000313" key="1">
    <source>
        <dbReference type="EMBL" id="GGW75596.1"/>
    </source>
</evidence>
<evidence type="ECO:0000313" key="2">
    <source>
        <dbReference type="Proteomes" id="UP000631300"/>
    </source>
</evidence>
<protein>
    <submittedName>
        <fullName evidence="1">Depolymerase</fullName>
    </submittedName>
</protein>
<dbReference type="SUPFAM" id="SSF53474">
    <property type="entry name" value="alpha/beta-Hydrolases"/>
    <property type="match status" value="1"/>
</dbReference>
<dbReference type="PANTHER" id="PTHR42972:SF8">
    <property type="entry name" value="POLYHYDROXYBUTYRATE DEPOLYMERASE"/>
    <property type="match status" value="1"/>
</dbReference>
<dbReference type="InterPro" id="IPR029058">
    <property type="entry name" value="AB_hydrolase_fold"/>
</dbReference>
<dbReference type="Proteomes" id="UP000631300">
    <property type="component" value="Unassembled WGS sequence"/>
</dbReference>
<name>A0A918JH03_9ALTE</name>
<gene>
    <name evidence="1" type="ORF">GCM10007391_04890</name>
</gene>
<reference evidence="1" key="1">
    <citation type="journal article" date="2014" name="Int. J. Syst. Evol. Microbiol.">
        <title>Complete genome sequence of Corynebacterium casei LMG S-19264T (=DSM 44701T), isolated from a smear-ripened cheese.</title>
        <authorList>
            <consortium name="US DOE Joint Genome Institute (JGI-PGF)"/>
            <person name="Walter F."/>
            <person name="Albersmeier A."/>
            <person name="Kalinowski J."/>
            <person name="Ruckert C."/>
        </authorList>
    </citation>
    <scope>NUCLEOTIDE SEQUENCE</scope>
    <source>
        <strain evidence="1">KCTC 22164</strain>
    </source>
</reference>
<reference evidence="1" key="2">
    <citation type="submission" date="2020-09" db="EMBL/GenBank/DDBJ databases">
        <authorList>
            <person name="Sun Q."/>
            <person name="Kim S."/>
        </authorList>
    </citation>
    <scope>NUCLEOTIDE SEQUENCE</scope>
    <source>
        <strain evidence="1">KCTC 22164</strain>
    </source>
</reference>
<sequence>MATQFHLAHSDWVKGAAVIAAGPYYCGQNDITTALSQCVDKVESSIPVDALNKKARQWADEGKLASLDNLKDSKVWLLHGSKDKKVTRTAADLLNQQYVAWAGEDAVEYVSDKPFAHLFPTKNKGTACTISESPYIGNCDYDAAGALLTHLIGNLQQPDDALSGDVVSFSQAELGGEPAKTLAETGYAYVPDSCKEGAQCRVHISFHGCNQYADAVGRDYVDNTGLNRWADDNQMVVVYPQTKKSLFMPLNPQGCWDWWGYTGDEYATREGKQVKAVANIVNALSNGAEKEK</sequence>
<proteinExistence type="predicted"/>
<dbReference type="AlphaFoldDB" id="A0A918JH03"/>
<accession>A0A918JH03</accession>
<organism evidence="1 2">
    <name type="scientific">Alteromonas halophila</name>
    <dbReference type="NCBI Taxonomy" id="516698"/>
    <lineage>
        <taxon>Bacteria</taxon>
        <taxon>Pseudomonadati</taxon>
        <taxon>Pseudomonadota</taxon>
        <taxon>Gammaproteobacteria</taxon>
        <taxon>Alteromonadales</taxon>
        <taxon>Alteromonadaceae</taxon>
        <taxon>Alteromonas/Salinimonas group</taxon>
        <taxon>Alteromonas</taxon>
    </lineage>
</organism>
<comment type="caution">
    <text evidence="1">The sequence shown here is derived from an EMBL/GenBank/DDBJ whole genome shotgun (WGS) entry which is preliminary data.</text>
</comment>
<keyword evidence="2" id="KW-1185">Reference proteome</keyword>
<dbReference type="Gene3D" id="3.40.50.1820">
    <property type="entry name" value="alpha/beta hydrolase"/>
    <property type="match status" value="1"/>
</dbReference>
<dbReference type="EMBL" id="BMXP01000001">
    <property type="protein sequence ID" value="GGW75596.1"/>
    <property type="molecule type" value="Genomic_DNA"/>
</dbReference>